<comment type="caution">
    <text evidence="9">The sequence shown here is derived from an EMBL/GenBank/DDBJ whole genome shotgun (WGS) entry which is preliminary data.</text>
</comment>
<dbReference type="PANTHER" id="PTHR30349:SF64">
    <property type="entry name" value="PROPHAGE INTEGRASE INTD-RELATED"/>
    <property type="match status" value="1"/>
</dbReference>
<dbReference type="GO" id="GO:0003677">
    <property type="term" value="F:DNA binding"/>
    <property type="evidence" value="ECO:0007669"/>
    <property type="project" value="UniProtKB-UniRule"/>
</dbReference>
<dbReference type="InterPro" id="IPR050090">
    <property type="entry name" value="Tyrosine_recombinase_XerCD"/>
</dbReference>
<dbReference type="InterPro" id="IPR011010">
    <property type="entry name" value="DNA_brk_join_enz"/>
</dbReference>
<evidence type="ECO:0000259" key="8">
    <source>
        <dbReference type="PROSITE" id="PS51900"/>
    </source>
</evidence>
<keyword evidence="2" id="KW-0229">DNA integration</keyword>
<sequence>MEEGKNVMKGKSGRCRRGNGEGATIKKGNTWYGQFSITRNHQLIRKGFTADSKLELLEKGREWMKCAQQSSLPLTPGKATFGQFIRYWLVQHKKMSVKPKTYQKYVTTFSSYLLPVWDEKNLSKISSVDVQDLINEYSSGKRIGSKGRVLSSSTVRCIRRYLSEAFRYAVQMNLLIKNPVELTKAPLLETKEIHVLSIEELHRLLQAMKSQAMDHLGDPHEMLYYSSFMAVQLAASTGMRLGEVFGLCWDCVDLEDGSISVRRSIQTGGKLNVFQTTKTNHSRRLIRISTDLATELKEYRSFQEQYAARLGDHWHNVRNALITGLFGNILSTSNFKARYFLPVLSKLGIHDFSFHDLRHTHATLLLAKGVNPKIVQERLGHSTITLTLDTYSHLVPDIQKAAVRALDDLGI</sequence>
<organism evidence="9 10">
    <name type="scientific">Acidaminococcus fermentans</name>
    <dbReference type="NCBI Taxonomy" id="905"/>
    <lineage>
        <taxon>Bacteria</taxon>
        <taxon>Bacillati</taxon>
        <taxon>Bacillota</taxon>
        <taxon>Negativicutes</taxon>
        <taxon>Acidaminococcales</taxon>
        <taxon>Acidaminococcaceae</taxon>
        <taxon>Acidaminococcus</taxon>
    </lineage>
</organism>
<dbReference type="Gene3D" id="1.10.150.130">
    <property type="match status" value="1"/>
</dbReference>
<keyword evidence="3 5" id="KW-0238">DNA-binding</keyword>
<evidence type="ECO:0000256" key="1">
    <source>
        <dbReference type="ARBA" id="ARBA00008857"/>
    </source>
</evidence>
<dbReference type="GO" id="GO:0015074">
    <property type="term" value="P:DNA integration"/>
    <property type="evidence" value="ECO:0007669"/>
    <property type="project" value="UniProtKB-KW"/>
</dbReference>
<dbReference type="RefSeq" id="WP_143025762.1">
    <property type="nucleotide sequence ID" value="NZ_FNOP01000008.1"/>
</dbReference>
<dbReference type="GO" id="GO:0006310">
    <property type="term" value="P:DNA recombination"/>
    <property type="evidence" value="ECO:0007669"/>
    <property type="project" value="UniProtKB-KW"/>
</dbReference>
<gene>
    <name evidence="9" type="ORF">SAMN05216495_10874</name>
</gene>
<dbReference type="EMBL" id="FNOP01000008">
    <property type="protein sequence ID" value="SDW90532.1"/>
    <property type="molecule type" value="Genomic_DNA"/>
</dbReference>
<dbReference type="Proteomes" id="UP000182379">
    <property type="component" value="Unassembled WGS sequence"/>
</dbReference>
<evidence type="ECO:0000256" key="4">
    <source>
        <dbReference type="ARBA" id="ARBA00023172"/>
    </source>
</evidence>
<evidence type="ECO:0000313" key="10">
    <source>
        <dbReference type="Proteomes" id="UP000182379"/>
    </source>
</evidence>
<reference evidence="9 10" key="1">
    <citation type="submission" date="2016-10" db="EMBL/GenBank/DDBJ databases">
        <authorList>
            <person name="Varghese N."/>
            <person name="Submissions S."/>
        </authorList>
    </citation>
    <scope>NUCLEOTIDE SEQUENCE [LARGE SCALE GENOMIC DNA]</scope>
    <source>
        <strain evidence="9 10">WCC6</strain>
    </source>
</reference>
<dbReference type="SUPFAM" id="SSF56349">
    <property type="entry name" value="DNA breaking-rejoining enzymes"/>
    <property type="match status" value="1"/>
</dbReference>
<dbReference type="CDD" id="cd01189">
    <property type="entry name" value="INT_ICEBs1_C_like"/>
    <property type="match status" value="1"/>
</dbReference>
<feature type="domain" description="Core-binding (CB)" evidence="8">
    <location>
        <begin position="79"/>
        <end position="170"/>
    </location>
</feature>
<feature type="domain" description="Tyr recombinase" evidence="7">
    <location>
        <begin position="191"/>
        <end position="404"/>
    </location>
</feature>
<dbReference type="Gene3D" id="1.10.443.10">
    <property type="entry name" value="Intergrase catalytic core"/>
    <property type="match status" value="1"/>
</dbReference>
<dbReference type="InterPro" id="IPR002104">
    <property type="entry name" value="Integrase_catalytic"/>
</dbReference>
<evidence type="ECO:0000313" key="9">
    <source>
        <dbReference type="EMBL" id="SDW90532.1"/>
    </source>
</evidence>
<evidence type="ECO:0000256" key="2">
    <source>
        <dbReference type="ARBA" id="ARBA00022908"/>
    </source>
</evidence>
<dbReference type="InterPro" id="IPR013762">
    <property type="entry name" value="Integrase-like_cat_sf"/>
</dbReference>
<dbReference type="InterPro" id="IPR010998">
    <property type="entry name" value="Integrase_recombinase_N"/>
</dbReference>
<dbReference type="InterPro" id="IPR004107">
    <property type="entry name" value="Integrase_SAM-like_N"/>
</dbReference>
<dbReference type="Pfam" id="PF14659">
    <property type="entry name" value="Phage_int_SAM_3"/>
    <property type="match status" value="1"/>
</dbReference>
<feature type="region of interest" description="Disordered" evidence="6">
    <location>
        <begin position="1"/>
        <end position="22"/>
    </location>
</feature>
<evidence type="ECO:0000256" key="6">
    <source>
        <dbReference type="SAM" id="MobiDB-lite"/>
    </source>
</evidence>
<protein>
    <submittedName>
        <fullName evidence="9">Site-specific recombinase XerD</fullName>
    </submittedName>
</protein>
<proteinExistence type="inferred from homology"/>
<evidence type="ECO:0000259" key="7">
    <source>
        <dbReference type="PROSITE" id="PS51898"/>
    </source>
</evidence>
<evidence type="ECO:0000256" key="5">
    <source>
        <dbReference type="PROSITE-ProRule" id="PRU01248"/>
    </source>
</evidence>
<comment type="similarity">
    <text evidence="1">Belongs to the 'phage' integrase family.</text>
</comment>
<evidence type="ECO:0000256" key="3">
    <source>
        <dbReference type="ARBA" id="ARBA00023125"/>
    </source>
</evidence>
<keyword evidence="4" id="KW-0233">DNA recombination</keyword>
<dbReference type="PANTHER" id="PTHR30349">
    <property type="entry name" value="PHAGE INTEGRASE-RELATED"/>
    <property type="match status" value="1"/>
</dbReference>
<dbReference type="PROSITE" id="PS51898">
    <property type="entry name" value="TYR_RECOMBINASE"/>
    <property type="match status" value="1"/>
</dbReference>
<accession>A0A1H2XC73</accession>
<dbReference type="AlphaFoldDB" id="A0A1H2XC73"/>
<dbReference type="Pfam" id="PF00589">
    <property type="entry name" value="Phage_integrase"/>
    <property type="match status" value="1"/>
</dbReference>
<dbReference type="PROSITE" id="PS51900">
    <property type="entry name" value="CB"/>
    <property type="match status" value="1"/>
</dbReference>
<dbReference type="InterPro" id="IPR044068">
    <property type="entry name" value="CB"/>
</dbReference>
<name>A0A1H2XC73_ACIFE</name>